<evidence type="ECO:0000256" key="1">
    <source>
        <dbReference type="SAM" id="MobiDB-lite"/>
    </source>
</evidence>
<dbReference type="AlphaFoldDB" id="A0A5N6KTG4"/>
<gene>
    <name evidence="2" type="ORF">FH972_022740</name>
</gene>
<accession>A0A5N6KTG4</accession>
<feature type="region of interest" description="Disordered" evidence="1">
    <location>
        <begin position="269"/>
        <end position="407"/>
    </location>
</feature>
<feature type="compositionally biased region" description="Low complexity" evidence="1">
    <location>
        <begin position="140"/>
        <end position="154"/>
    </location>
</feature>
<name>A0A5N6KTG4_9ROSI</name>
<feature type="compositionally biased region" description="Basic and acidic residues" evidence="1">
    <location>
        <begin position="55"/>
        <end position="66"/>
    </location>
</feature>
<dbReference type="OrthoDB" id="4181307at2759"/>
<feature type="compositionally biased region" description="Polar residues" evidence="1">
    <location>
        <begin position="311"/>
        <end position="325"/>
    </location>
</feature>
<dbReference type="PANTHER" id="PTHR42051">
    <property type="entry name" value="MEIOTICALLY UP-REGULATED PROTEIN PB1A10.08"/>
    <property type="match status" value="1"/>
</dbReference>
<evidence type="ECO:0000313" key="2">
    <source>
        <dbReference type="EMBL" id="KAB8343150.1"/>
    </source>
</evidence>
<feature type="compositionally biased region" description="Pro residues" evidence="1">
    <location>
        <begin position="174"/>
        <end position="184"/>
    </location>
</feature>
<feature type="compositionally biased region" description="Acidic residues" evidence="1">
    <location>
        <begin position="356"/>
        <end position="365"/>
    </location>
</feature>
<protein>
    <submittedName>
        <fullName evidence="2">Uncharacterized protein</fullName>
    </submittedName>
</protein>
<proteinExistence type="predicted"/>
<evidence type="ECO:0000313" key="3">
    <source>
        <dbReference type="Proteomes" id="UP000327013"/>
    </source>
</evidence>
<feature type="region of interest" description="Disordered" evidence="1">
    <location>
        <begin position="46"/>
        <end position="209"/>
    </location>
</feature>
<dbReference type="PANTHER" id="PTHR42051:SF1">
    <property type="entry name" value="MEIOTICALLY UP-REGULATED PROTEIN PB1A10.08"/>
    <property type="match status" value="1"/>
</dbReference>
<reference evidence="2 3" key="1">
    <citation type="submission" date="2019-06" db="EMBL/GenBank/DDBJ databases">
        <title>A chromosomal-level reference genome of Carpinus fangiana (Coryloideae, Betulaceae).</title>
        <authorList>
            <person name="Yang X."/>
            <person name="Wang Z."/>
            <person name="Zhang L."/>
            <person name="Hao G."/>
            <person name="Liu J."/>
            <person name="Yang Y."/>
        </authorList>
    </citation>
    <scope>NUCLEOTIDE SEQUENCE [LARGE SCALE GENOMIC DNA]</scope>
    <source>
        <strain evidence="2">Cfa_2016G</strain>
        <tissue evidence="2">Leaf</tissue>
    </source>
</reference>
<dbReference type="EMBL" id="VIBQ01000012">
    <property type="protein sequence ID" value="KAB8343150.1"/>
    <property type="molecule type" value="Genomic_DNA"/>
</dbReference>
<feature type="region of interest" description="Disordered" evidence="1">
    <location>
        <begin position="544"/>
        <end position="569"/>
    </location>
</feature>
<keyword evidence="3" id="KW-1185">Reference proteome</keyword>
<dbReference type="Proteomes" id="UP000327013">
    <property type="component" value="Unassembled WGS sequence"/>
</dbReference>
<comment type="caution">
    <text evidence="2">The sequence shown here is derived from an EMBL/GenBank/DDBJ whole genome shotgun (WGS) entry which is preliminary data.</text>
</comment>
<feature type="compositionally biased region" description="Basic and acidic residues" evidence="1">
    <location>
        <begin position="110"/>
        <end position="121"/>
    </location>
</feature>
<feature type="compositionally biased region" description="Polar residues" evidence="1">
    <location>
        <begin position="394"/>
        <end position="407"/>
    </location>
</feature>
<organism evidence="2 3">
    <name type="scientific">Carpinus fangiana</name>
    <dbReference type="NCBI Taxonomy" id="176857"/>
    <lineage>
        <taxon>Eukaryota</taxon>
        <taxon>Viridiplantae</taxon>
        <taxon>Streptophyta</taxon>
        <taxon>Embryophyta</taxon>
        <taxon>Tracheophyta</taxon>
        <taxon>Spermatophyta</taxon>
        <taxon>Magnoliopsida</taxon>
        <taxon>eudicotyledons</taxon>
        <taxon>Gunneridae</taxon>
        <taxon>Pentapetalae</taxon>
        <taxon>rosids</taxon>
        <taxon>fabids</taxon>
        <taxon>Fagales</taxon>
        <taxon>Betulaceae</taxon>
        <taxon>Carpinus</taxon>
    </lineage>
</organism>
<sequence>MVYRQWRAQAEAAKGSNLERNSGVALPQGRKQSVCHAENWLNAQWSCKRRGSGTRAERGGPERERSGGGGATAEMLVAPRSFGYDPGHRSSASPSSDEKRSRASTNPPADRTERPPRKDGFRGFGWRPDNFRPVLTQRVTASTTATGAATVDATRNSHNAQPTTSVSTATSKPAEPPRTSPRPITPRKSHDSMARRRHHDTHDPNALTPSVAALLAMTSIPRKKKFAMDRRAHTLPRRMSLAELREEWRSLDAVSSSMSGSSPTMDVLLSPPDDDDGNLDFGGSVDGNSPPWPTSRSTSGESMPSLVQECHSFSSWTMPATPQTLRRQRSLMAKPERCPASPRSIDSVLDHPLVLSEDDTSESDSESSRPSLHTRQSQSSRASSPSPAPSFRSTLDSMRSPPRTSTFRSNLTASLQALRRAATSFSNFAAPSIVPDDHVSRGLLGPSGIVGFRSEMRPRQLSGTPTPQLRRYLNPPQHGQPFRRQTMHHDFHLHDSHIDHTDLEAAAYTVDGMSISSLGPAQSLPEGAVIPLQDYIVSEAQPASAKDGSSAFTTEAARAAQQQRREPRENSEFLRICVLELNMRRSGKMEGPLGVGPGRKAWWLPPREAGPEVEEHKESQEVPLRWRGVSAIYGDE</sequence>
<feature type="compositionally biased region" description="Polar residues" evidence="1">
    <location>
        <begin position="156"/>
        <end position="171"/>
    </location>
</feature>
<feature type="compositionally biased region" description="Low complexity" evidence="1">
    <location>
        <begin position="375"/>
        <end position="393"/>
    </location>
</feature>
<dbReference type="InterPro" id="IPR034443">
    <property type="entry name" value="PB1A10.08"/>
</dbReference>
<feature type="region of interest" description="Disordered" evidence="1">
    <location>
        <begin position="1"/>
        <end position="32"/>
    </location>
</feature>